<dbReference type="EMBL" id="AOIO01000029">
    <property type="protein sequence ID" value="ELZ00773.1"/>
    <property type="molecule type" value="Genomic_DNA"/>
</dbReference>
<accession>M0AS44</accession>
<evidence type="ECO:0000313" key="2">
    <source>
        <dbReference type="Proteomes" id="UP000011554"/>
    </source>
</evidence>
<gene>
    <name evidence="1" type="ORF">C481_11080</name>
</gene>
<protein>
    <submittedName>
        <fullName evidence="1">Uncharacterized protein</fullName>
    </submittedName>
</protein>
<keyword evidence="2" id="KW-1185">Reference proteome</keyword>
<sequence>MAYLHNDGELLVLNGAFDGRTVEIGLFDNSTDALAEDSTYADITSEPVGSNYAPQSVSNHTISQNENGNAELNLGEISFDVGDSDVAVDYIYVRDSSSGDLIFTSELEQTYDLGSVDVLDLTNVGMAVE</sequence>
<organism evidence="1 2">
    <name type="scientific">Natrialba asiatica (strain ATCC 700177 / DSM 12278 / JCM 9576 / FERM P-10747 / NBRC 102637 / 172P1)</name>
    <dbReference type="NCBI Taxonomy" id="29540"/>
    <lineage>
        <taxon>Archaea</taxon>
        <taxon>Methanobacteriati</taxon>
        <taxon>Methanobacteriota</taxon>
        <taxon>Stenosarchaea group</taxon>
        <taxon>Halobacteria</taxon>
        <taxon>Halobacteriales</taxon>
        <taxon>Natrialbaceae</taxon>
        <taxon>Natrialba</taxon>
    </lineage>
</organism>
<name>M0AS44_NATA1</name>
<dbReference type="RefSeq" id="WP_006109249.1">
    <property type="nucleotide sequence ID" value="NZ_AOIO01000029.1"/>
</dbReference>
<dbReference type="Proteomes" id="UP000011554">
    <property type="component" value="Unassembled WGS sequence"/>
</dbReference>
<reference evidence="1 2" key="1">
    <citation type="journal article" date="2014" name="PLoS Genet.">
        <title>Phylogenetically driven sequencing of extremely halophilic archaea reveals strategies for static and dynamic osmo-response.</title>
        <authorList>
            <person name="Becker E.A."/>
            <person name="Seitzer P.M."/>
            <person name="Tritt A."/>
            <person name="Larsen D."/>
            <person name="Krusor M."/>
            <person name="Yao A.I."/>
            <person name="Wu D."/>
            <person name="Madern D."/>
            <person name="Eisen J.A."/>
            <person name="Darling A.E."/>
            <person name="Facciotti M.T."/>
        </authorList>
    </citation>
    <scope>NUCLEOTIDE SEQUENCE [LARGE SCALE GENOMIC DNA]</scope>
    <source>
        <strain evidence="1 2">DSM 12278</strain>
    </source>
</reference>
<dbReference type="STRING" id="29540.C481_11080"/>
<evidence type="ECO:0000313" key="1">
    <source>
        <dbReference type="EMBL" id="ELZ00773.1"/>
    </source>
</evidence>
<dbReference type="AlphaFoldDB" id="M0AS44"/>
<dbReference type="OrthoDB" id="346292at2157"/>
<comment type="caution">
    <text evidence="1">The sequence shown here is derived from an EMBL/GenBank/DDBJ whole genome shotgun (WGS) entry which is preliminary data.</text>
</comment>
<proteinExistence type="predicted"/>